<dbReference type="PANTHER" id="PTHR28511:SF1">
    <property type="entry name" value="ENDONUCLEASE V"/>
    <property type="match status" value="1"/>
</dbReference>
<dbReference type="Proteomes" id="UP001182556">
    <property type="component" value="Unassembled WGS sequence"/>
</dbReference>
<evidence type="ECO:0000256" key="4">
    <source>
        <dbReference type="ARBA" id="ARBA00022759"/>
    </source>
</evidence>
<dbReference type="GO" id="GO:0016891">
    <property type="term" value="F:RNA endonuclease activity producing 5'-phosphomonoesters, hydrolytic mechanism"/>
    <property type="evidence" value="ECO:0007669"/>
    <property type="project" value="TreeGrafter"/>
</dbReference>
<accession>A0AAD9L653</accession>
<reference evidence="6" key="1">
    <citation type="submission" date="2023-02" db="EMBL/GenBank/DDBJ databases">
        <title>Identification and recombinant expression of a fungal hydrolase from Papiliotrema laurentii that hydrolyzes apple cutin and clears colloidal polyester polyurethane.</title>
        <authorList>
            <consortium name="DOE Joint Genome Institute"/>
            <person name="Roman V.A."/>
            <person name="Bojanowski C."/>
            <person name="Crable B.R."/>
            <person name="Wagner D.N."/>
            <person name="Hung C.S."/>
            <person name="Nadeau L.J."/>
            <person name="Schratz L."/>
            <person name="Haridas S."/>
            <person name="Pangilinan J."/>
            <person name="Lipzen A."/>
            <person name="Na H."/>
            <person name="Yan M."/>
            <person name="Ng V."/>
            <person name="Grigoriev I.V."/>
            <person name="Spatafora J.W."/>
            <person name="Barlow D."/>
            <person name="Biffinger J."/>
            <person name="Kelley-Loughnane N."/>
            <person name="Varaljay V.A."/>
            <person name="Crookes-Goodson W.J."/>
        </authorList>
    </citation>
    <scope>NUCLEOTIDE SEQUENCE</scope>
    <source>
        <strain evidence="6">5307AH</strain>
    </source>
</reference>
<evidence type="ECO:0000313" key="7">
    <source>
        <dbReference type="Proteomes" id="UP001182556"/>
    </source>
</evidence>
<evidence type="ECO:0000313" key="6">
    <source>
        <dbReference type="EMBL" id="KAK1925085.1"/>
    </source>
</evidence>
<dbReference type="GO" id="GO:0003727">
    <property type="term" value="F:single-stranded RNA binding"/>
    <property type="evidence" value="ECO:0007669"/>
    <property type="project" value="TreeGrafter"/>
</dbReference>
<dbReference type="Gene3D" id="3.30.2170.10">
    <property type="entry name" value="archaeoglobus fulgidus dsm 4304 superfamily"/>
    <property type="match status" value="1"/>
</dbReference>
<dbReference type="GO" id="GO:0006281">
    <property type="term" value="P:DNA repair"/>
    <property type="evidence" value="ECO:0007669"/>
    <property type="project" value="InterPro"/>
</dbReference>
<protein>
    <submittedName>
        <fullName evidence="6">Endonuclease V-domain-containing protein</fullName>
    </submittedName>
</protein>
<evidence type="ECO:0000256" key="5">
    <source>
        <dbReference type="ARBA" id="ARBA00022801"/>
    </source>
</evidence>
<organism evidence="6 7">
    <name type="scientific">Papiliotrema laurentii</name>
    <name type="common">Cryptococcus laurentii</name>
    <dbReference type="NCBI Taxonomy" id="5418"/>
    <lineage>
        <taxon>Eukaryota</taxon>
        <taxon>Fungi</taxon>
        <taxon>Dikarya</taxon>
        <taxon>Basidiomycota</taxon>
        <taxon>Agaricomycotina</taxon>
        <taxon>Tremellomycetes</taxon>
        <taxon>Tremellales</taxon>
        <taxon>Rhynchogastremaceae</taxon>
        <taxon>Papiliotrema</taxon>
    </lineage>
</organism>
<dbReference type="InterPro" id="IPR007581">
    <property type="entry name" value="Endonuclease-V"/>
</dbReference>
<comment type="subcellular location">
    <subcellularLocation>
        <location evidence="1">Cytoplasm</location>
    </subcellularLocation>
</comment>
<keyword evidence="4 6" id="KW-0255">Endonuclease</keyword>
<sequence length="351" mass="38571">MASGASSSSPLPSGLLENWTRVQLAQSARARFHDEGFLSVTGAFSSPTGYDPFSDIAHDYDSPVAAHLDPLSISVHGVKNVGGVDIGYDPIDRDLAIVVLVILSFPSLELKHTFKRRIKPTQPYVPSFLSMRELEHVEGIYDEAVEVLPDIDKPDVVFVDGFGRWHERQAGLATAFGVERGLVTIGIGKEYQPLRPDLAQFVCDDMWEAPMPPWPHHERERENFRTKQKLFRHYAQQALQSRGDWLGVPLYRHGPLVGAAVLTAPLLKPRASTTPAYISPGHGICLGSAIALTVACCMRRGVKLPEPIVLADRIGREELRAIRQEKEDAALTGTRIDISAGAARRATSEKA</sequence>
<dbReference type="EMBL" id="JAODAN010000004">
    <property type="protein sequence ID" value="KAK1925085.1"/>
    <property type="molecule type" value="Genomic_DNA"/>
</dbReference>
<dbReference type="GO" id="GO:0005730">
    <property type="term" value="C:nucleolus"/>
    <property type="evidence" value="ECO:0007669"/>
    <property type="project" value="TreeGrafter"/>
</dbReference>
<dbReference type="AlphaFoldDB" id="A0AAD9L653"/>
<keyword evidence="2" id="KW-0963">Cytoplasm</keyword>
<evidence type="ECO:0000256" key="3">
    <source>
        <dbReference type="ARBA" id="ARBA00022722"/>
    </source>
</evidence>
<evidence type="ECO:0000256" key="1">
    <source>
        <dbReference type="ARBA" id="ARBA00004496"/>
    </source>
</evidence>
<dbReference type="GO" id="GO:0005737">
    <property type="term" value="C:cytoplasm"/>
    <property type="evidence" value="ECO:0007669"/>
    <property type="project" value="UniProtKB-SubCell"/>
</dbReference>
<name>A0AAD9L653_PAPLA</name>
<comment type="caution">
    <text evidence="6">The sequence shown here is derived from an EMBL/GenBank/DDBJ whole genome shotgun (WGS) entry which is preliminary data.</text>
</comment>
<proteinExistence type="predicted"/>
<keyword evidence="7" id="KW-1185">Reference proteome</keyword>
<evidence type="ECO:0000256" key="2">
    <source>
        <dbReference type="ARBA" id="ARBA00022490"/>
    </source>
</evidence>
<dbReference type="Pfam" id="PF04493">
    <property type="entry name" value="Endonuclease_5"/>
    <property type="match status" value="2"/>
</dbReference>
<dbReference type="PANTHER" id="PTHR28511">
    <property type="entry name" value="ENDONUCLEASE V"/>
    <property type="match status" value="1"/>
</dbReference>
<gene>
    <name evidence="6" type="ORF">DB88DRAFT_487854</name>
</gene>
<keyword evidence="5" id="KW-0378">Hydrolase</keyword>
<keyword evidence="3" id="KW-0540">Nuclease</keyword>